<dbReference type="EMBL" id="JACAZE010000029">
    <property type="protein sequence ID" value="KAF7289476.1"/>
    <property type="molecule type" value="Genomic_DNA"/>
</dbReference>
<proteinExistence type="predicted"/>
<name>A0A8H6RYT2_MYCCL</name>
<accession>A0A8H6RYT2</accession>
<keyword evidence="2" id="KW-0812">Transmembrane</keyword>
<evidence type="ECO:0000256" key="2">
    <source>
        <dbReference type="SAM" id="Phobius"/>
    </source>
</evidence>
<feature type="region of interest" description="Disordered" evidence="1">
    <location>
        <begin position="634"/>
        <end position="685"/>
    </location>
</feature>
<feature type="compositionally biased region" description="Polar residues" evidence="1">
    <location>
        <begin position="583"/>
        <end position="602"/>
    </location>
</feature>
<feature type="region of interest" description="Disordered" evidence="1">
    <location>
        <begin position="286"/>
        <end position="306"/>
    </location>
</feature>
<feature type="region of interest" description="Disordered" evidence="1">
    <location>
        <begin position="569"/>
        <end position="606"/>
    </location>
</feature>
<keyword evidence="2" id="KW-1133">Transmembrane helix</keyword>
<reference evidence="3" key="1">
    <citation type="submission" date="2020-05" db="EMBL/GenBank/DDBJ databases">
        <title>Mycena genomes resolve the evolution of fungal bioluminescence.</title>
        <authorList>
            <person name="Tsai I.J."/>
        </authorList>
    </citation>
    <scope>NUCLEOTIDE SEQUENCE</scope>
    <source>
        <strain evidence="3">110903Hualien_Pintung</strain>
    </source>
</reference>
<evidence type="ECO:0000313" key="4">
    <source>
        <dbReference type="Proteomes" id="UP000613580"/>
    </source>
</evidence>
<feature type="transmembrane region" description="Helical" evidence="2">
    <location>
        <begin position="164"/>
        <end position="185"/>
    </location>
</feature>
<feature type="region of interest" description="Disordered" evidence="1">
    <location>
        <begin position="336"/>
        <end position="372"/>
    </location>
</feature>
<protein>
    <submittedName>
        <fullName evidence="3">Uncharacterized protein</fullName>
    </submittedName>
</protein>
<gene>
    <name evidence="3" type="ORF">HMN09_01341600</name>
</gene>
<dbReference type="AlphaFoldDB" id="A0A8H6RYT2"/>
<keyword evidence="2" id="KW-0472">Membrane</keyword>
<feature type="region of interest" description="Disordered" evidence="1">
    <location>
        <begin position="493"/>
        <end position="512"/>
    </location>
</feature>
<comment type="caution">
    <text evidence="3">The sequence shown here is derived from an EMBL/GenBank/DDBJ whole genome shotgun (WGS) entry which is preliminary data.</text>
</comment>
<sequence>MRKGSHQPGFPSNFQVLVEGRALLRALCSLPLLMAQPRFDDHPLEQYLRAAGEPPELMPGSLPEPDLDFDADYADIDEDEEQEWRPAFLVQLVGTLQTLFPRQQESRAFAERFKYDVISSTLLESCLPTAAHSHRRSASPTLPGKLKLDIPPHPEPVDYSLMSLVFFFAAVFLATGTYVLAFLFLGGGTIHLYTHSDNAKPDMAATMAALTELISANDLWDSVVQDTVTLLEKEEESNNPPSPVSSVRLAIHSSLHTTQTQCDNVRQLLSALTAPVELAQLSEMYAPPSPRHSIPPQSPVKPTSMEAKRTTWNGSYSGLYNNSPLLNGHQKRRSDLSLLFTPPSPNHQSYSAPNTPPATALGNVPEEGHHQPSHFGAAALELHRRRRVSGMDAFRLTPPRTPITASSTVSHASRFTTMQTMRHPLGLSALYHTLEAALASKRYACSHLLALRFEDEDDEGYWEDVRSVMALLTTTFSDAAARLSEALEDAERQDAELCQPEASEQQLPLPPRPALRTSLSSPLLASTSFAPVPSHITRFAAHVDAISSALDDAREHLADCVAAIREGDAPQAQPRLRPRRSRTFSISRLSGNNIAEGSSNAPEQPEPRALQAYERLRRELGLALRECERGRDRLLELVTPKPPPLDPTESEEEGDNPGMAPDASDEADESDKPDSGDDDPPAVVHTVVVAPEDGEPIVEAFTMEPEPPGVEQVFESDVQVGVYTRERSKLTREERIRLAKARREQQVDEERPQAEKWGPGGEVVQELKDVIWKVGERRRKMTAEP</sequence>
<keyword evidence="4" id="KW-1185">Reference proteome</keyword>
<dbReference type="OrthoDB" id="21151at2759"/>
<evidence type="ECO:0000313" key="3">
    <source>
        <dbReference type="EMBL" id="KAF7289476.1"/>
    </source>
</evidence>
<organism evidence="3 4">
    <name type="scientific">Mycena chlorophos</name>
    <name type="common">Agaric fungus</name>
    <name type="synonym">Agaricus chlorophos</name>
    <dbReference type="NCBI Taxonomy" id="658473"/>
    <lineage>
        <taxon>Eukaryota</taxon>
        <taxon>Fungi</taxon>
        <taxon>Dikarya</taxon>
        <taxon>Basidiomycota</taxon>
        <taxon>Agaricomycotina</taxon>
        <taxon>Agaricomycetes</taxon>
        <taxon>Agaricomycetidae</taxon>
        <taxon>Agaricales</taxon>
        <taxon>Marasmiineae</taxon>
        <taxon>Mycenaceae</taxon>
        <taxon>Mycena</taxon>
    </lineage>
</organism>
<evidence type="ECO:0000256" key="1">
    <source>
        <dbReference type="SAM" id="MobiDB-lite"/>
    </source>
</evidence>
<dbReference type="Proteomes" id="UP000613580">
    <property type="component" value="Unassembled WGS sequence"/>
</dbReference>